<proteinExistence type="predicted"/>
<dbReference type="PANTHER" id="PTHR41795:SF1">
    <property type="entry name" value="EXOPOLYSACCHARIDE SYNTHESIS PROTEIN"/>
    <property type="match status" value="1"/>
</dbReference>
<gene>
    <name evidence="2" type="ORF">GQ651_09660</name>
</gene>
<evidence type="ECO:0000313" key="3">
    <source>
        <dbReference type="Proteomes" id="UP000480350"/>
    </source>
</evidence>
<feature type="transmembrane region" description="Helical" evidence="1">
    <location>
        <begin position="186"/>
        <end position="204"/>
    </location>
</feature>
<evidence type="ECO:0000256" key="1">
    <source>
        <dbReference type="SAM" id="Phobius"/>
    </source>
</evidence>
<comment type="caution">
    <text evidence="2">The sequence shown here is derived from an EMBL/GenBank/DDBJ whole genome shotgun (WGS) entry which is preliminary data.</text>
</comment>
<sequence>MAFHALACPERNGFKTMTTQAASNLLDALSPDKSNERVTLGDIADRAGREGYAALVLVPAALVASPLSGVPGLSALMGISIALLAIQMAAGRSGLWLPGWLRRRSVNADKLENALKALRKPARFADRYTARRLSALTSDIAGRLIAVLACIGGLAMPFLELVPFSSSIIGSVIAVQMLGLFTRDGLVVLASLVPPLIAGAVALYI</sequence>
<reference evidence="2 3" key="1">
    <citation type="submission" date="2019-12" db="EMBL/GenBank/DDBJ databases">
        <authorList>
            <person name="Lee S.D."/>
        </authorList>
    </citation>
    <scope>NUCLEOTIDE SEQUENCE [LARGE SCALE GENOMIC DNA]</scope>
    <source>
        <strain evidence="2 3">GH1-50</strain>
    </source>
</reference>
<reference evidence="2 3" key="2">
    <citation type="submission" date="2020-03" db="EMBL/GenBank/DDBJ databases">
        <title>Kangsaoukella pontilimi gen. nov., sp. nov., a new member of the family Rhodobacteraceae isolated from a tidal mudflat.</title>
        <authorList>
            <person name="Kim I.S."/>
        </authorList>
    </citation>
    <scope>NUCLEOTIDE SEQUENCE [LARGE SCALE GENOMIC DNA]</scope>
    <source>
        <strain evidence="2 3">GH1-50</strain>
    </source>
</reference>
<dbReference type="RefSeq" id="WP_160764055.1">
    <property type="nucleotide sequence ID" value="NZ_WUPT01000002.1"/>
</dbReference>
<keyword evidence="1" id="KW-0472">Membrane</keyword>
<protein>
    <submittedName>
        <fullName evidence="2">Exopolysaccharide biosynthesis protein</fullName>
    </submittedName>
</protein>
<dbReference type="Proteomes" id="UP000480350">
    <property type="component" value="Unassembled WGS sequence"/>
</dbReference>
<feature type="transmembrane region" description="Helical" evidence="1">
    <location>
        <begin position="140"/>
        <end position="158"/>
    </location>
</feature>
<evidence type="ECO:0000313" key="2">
    <source>
        <dbReference type="EMBL" id="MXQ08107.1"/>
    </source>
</evidence>
<name>A0A7C9IGP7_9RHOB</name>
<keyword evidence="1" id="KW-1133">Transmembrane helix</keyword>
<dbReference type="InterPro" id="IPR010331">
    <property type="entry name" value="ExoD"/>
</dbReference>
<accession>A0A7C9IGP7</accession>
<keyword evidence="3" id="KW-1185">Reference proteome</keyword>
<keyword evidence="1" id="KW-0812">Transmembrane</keyword>
<dbReference type="PIRSF" id="PIRSF033239">
    <property type="entry name" value="ExoD"/>
    <property type="match status" value="1"/>
</dbReference>
<dbReference type="EMBL" id="WUPT01000002">
    <property type="protein sequence ID" value="MXQ08107.1"/>
    <property type="molecule type" value="Genomic_DNA"/>
</dbReference>
<dbReference type="Pfam" id="PF06055">
    <property type="entry name" value="ExoD"/>
    <property type="match status" value="1"/>
</dbReference>
<dbReference type="AlphaFoldDB" id="A0A7C9IGP7"/>
<dbReference type="PANTHER" id="PTHR41795">
    <property type="entry name" value="EXOPOLYSACCHARIDE SYNTHESIS PROTEIN"/>
    <property type="match status" value="1"/>
</dbReference>
<organism evidence="2 3">
    <name type="scientific">Kangsaoukella pontilimi</name>
    <dbReference type="NCBI Taxonomy" id="2691042"/>
    <lineage>
        <taxon>Bacteria</taxon>
        <taxon>Pseudomonadati</taxon>
        <taxon>Pseudomonadota</taxon>
        <taxon>Alphaproteobacteria</taxon>
        <taxon>Rhodobacterales</taxon>
        <taxon>Paracoccaceae</taxon>
        <taxon>Kangsaoukella</taxon>
    </lineage>
</organism>